<accession>A0A366E7Z2</accession>
<feature type="signal peptide" evidence="1">
    <location>
        <begin position="1"/>
        <end position="45"/>
    </location>
</feature>
<protein>
    <submittedName>
        <fullName evidence="2">Uncharacterized protein</fullName>
    </submittedName>
</protein>
<gene>
    <name evidence="2" type="ORF">DFR47_10111</name>
</gene>
<reference evidence="2 3" key="1">
    <citation type="submission" date="2018-06" db="EMBL/GenBank/DDBJ databases">
        <title>Genomic Encyclopedia of Type Strains, Phase IV (KMG-IV): sequencing the most valuable type-strain genomes for metagenomic binning, comparative biology and taxonomic classification.</title>
        <authorList>
            <person name="Goeker M."/>
        </authorList>
    </citation>
    <scope>NUCLEOTIDE SEQUENCE [LARGE SCALE GENOMIC DNA]</scope>
    <source>
        <strain evidence="2 3">DSM 25619</strain>
    </source>
</reference>
<feature type="chain" id="PRO_5016859394" evidence="1">
    <location>
        <begin position="46"/>
        <end position="192"/>
    </location>
</feature>
<sequence length="192" mass="21721">MPTVHLKPISHRKNISRIEITIKRAISFTLTAFASTAALSSLAFANEITFQEGYWAGQPIPNDQDFGCHMAMMLDDETMLSIYANTKGRFDLTFRSDKWSILQEKDVEAQLDLDDQPITFTRVYLLNQQVIVIRGTTPADNKRLEDLIRKASDLKVAFPKLNYVGQTAFYDNNLAVTALKNCIKTAQRQSAQ</sequence>
<organism evidence="2 3">
    <name type="scientific">Pseudochrobactrum asaccharolyticum</name>
    <dbReference type="NCBI Taxonomy" id="354351"/>
    <lineage>
        <taxon>Bacteria</taxon>
        <taxon>Pseudomonadati</taxon>
        <taxon>Pseudomonadota</taxon>
        <taxon>Alphaproteobacteria</taxon>
        <taxon>Hyphomicrobiales</taxon>
        <taxon>Brucellaceae</taxon>
        <taxon>Pseudochrobactrum</taxon>
    </lineage>
</organism>
<keyword evidence="1" id="KW-0732">Signal</keyword>
<keyword evidence="3" id="KW-1185">Reference proteome</keyword>
<evidence type="ECO:0000313" key="2">
    <source>
        <dbReference type="EMBL" id="RBO98417.1"/>
    </source>
</evidence>
<dbReference type="EMBL" id="QNRH01000001">
    <property type="protein sequence ID" value="RBO98417.1"/>
    <property type="molecule type" value="Genomic_DNA"/>
</dbReference>
<dbReference type="OrthoDB" id="9969880at2"/>
<dbReference type="Proteomes" id="UP000252893">
    <property type="component" value="Unassembled WGS sequence"/>
</dbReference>
<dbReference type="RefSeq" id="WP_113942405.1">
    <property type="nucleotide sequence ID" value="NZ_JBHEEG010000003.1"/>
</dbReference>
<proteinExistence type="predicted"/>
<evidence type="ECO:0000256" key="1">
    <source>
        <dbReference type="SAM" id="SignalP"/>
    </source>
</evidence>
<name>A0A366E7Z2_9HYPH</name>
<evidence type="ECO:0000313" key="3">
    <source>
        <dbReference type="Proteomes" id="UP000252893"/>
    </source>
</evidence>
<dbReference type="AlphaFoldDB" id="A0A366E7Z2"/>
<comment type="caution">
    <text evidence="2">The sequence shown here is derived from an EMBL/GenBank/DDBJ whole genome shotgun (WGS) entry which is preliminary data.</text>
</comment>